<sequence>METTHTVVQQWPLPIELLTRIAQYVALPTKNNPAIDLSFLGIDRLSDLVFREVLIKQFAFVAVLVHPCIASHQAYQNNIVAEYEQVFGTPQVNKRLWNLYDSGAVWPSALRINVSCQRGFSGNTPSLALFTTVDTLKTILLLCHQLQRHDILSIEVDCEASNSGAAKILSTVLEHMARLVTSKDISVDKHANLPPILDKQIDKTAMAISLIIESSKDLIHLLENHFRALQSLLDNDNALAELFTVIATFTTAYRSTMRRIFSSSNNGATKRTQLNHIKLLLLNYVYIAYIHTSEHILTRTLTSHEQFAFLFDTAAFSTIKYYTNNIETITGRKFLEGRSETKSLEELHFYAPVLKARVQFHTAIAKMAAMSRGETEYLLCRGRSRAAATRDFVTPVLAEMRRIGRMYVDERSEVEAGAWKEGLHVVRRDETRGWLVEMRRVVGDVVGVSEDVAGMGGEMVGMGWFGKQPVMRKSCVVEKLPW</sequence>
<dbReference type="EMBL" id="JAKLMC020000031">
    <property type="protein sequence ID" value="KAK5949920.1"/>
    <property type="molecule type" value="Genomic_DNA"/>
</dbReference>
<organism evidence="1 2">
    <name type="scientific">Knufia fluminis</name>
    <dbReference type="NCBI Taxonomy" id="191047"/>
    <lineage>
        <taxon>Eukaryota</taxon>
        <taxon>Fungi</taxon>
        <taxon>Dikarya</taxon>
        <taxon>Ascomycota</taxon>
        <taxon>Pezizomycotina</taxon>
        <taxon>Eurotiomycetes</taxon>
        <taxon>Chaetothyriomycetidae</taxon>
        <taxon>Chaetothyriales</taxon>
        <taxon>Trichomeriaceae</taxon>
        <taxon>Knufia</taxon>
    </lineage>
</organism>
<accession>A0AAN8EHS9</accession>
<evidence type="ECO:0000313" key="1">
    <source>
        <dbReference type="EMBL" id="KAK5949920.1"/>
    </source>
</evidence>
<evidence type="ECO:0000313" key="2">
    <source>
        <dbReference type="Proteomes" id="UP001316803"/>
    </source>
</evidence>
<proteinExistence type="predicted"/>
<dbReference type="AlphaFoldDB" id="A0AAN8EHS9"/>
<protein>
    <submittedName>
        <fullName evidence="1">Uncharacterized protein</fullName>
    </submittedName>
</protein>
<gene>
    <name evidence="1" type="ORF">OHC33_009105</name>
</gene>
<comment type="caution">
    <text evidence="1">The sequence shown here is derived from an EMBL/GenBank/DDBJ whole genome shotgun (WGS) entry which is preliminary data.</text>
</comment>
<keyword evidence="2" id="KW-1185">Reference proteome</keyword>
<name>A0AAN8EHS9_9EURO</name>
<dbReference type="Proteomes" id="UP001316803">
    <property type="component" value="Unassembled WGS sequence"/>
</dbReference>
<reference evidence="1 2" key="1">
    <citation type="submission" date="2022-12" db="EMBL/GenBank/DDBJ databases">
        <title>Genomic features and morphological characterization of a novel Knufia sp. strain isolated from spacecraft assembly facility.</title>
        <authorList>
            <person name="Teixeira M."/>
            <person name="Chander A.M."/>
            <person name="Stajich J.E."/>
            <person name="Venkateswaran K."/>
        </authorList>
    </citation>
    <scope>NUCLEOTIDE SEQUENCE [LARGE SCALE GENOMIC DNA]</scope>
    <source>
        <strain evidence="1 2">FJI-L2-BK-P2</strain>
    </source>
</reference>